<dbReference type="InterPro" id="IPR017871">
    <property type="entry name" value="ABC_transporter-like_CS"/>
</dbReference>
<evidence type="ECO:0000256" key="4">
    <source>
        <dbReference type="ARBA" id="ARBA00022597"/>
    </source>
</evidence>
<dbReference type="PANTHER" id="PTHR43790:SF1">
    <property type="entry name" value="XYLOSE IMPORT ATP-BINDING PROTEIN XYLG"/>
    <property type="match status" value="1"/>
</dbReference>
<dbReference type="InterPro" id="IPR050107">
    <property type="entry name" value="ABC_carbohydrate_import_ATPase"/>
</dbReference>
<dbReference type="PANTHER" id="PTHR43790">
    <property type="entry name" value="CARBOHYDRATE TRANSPORT ATP-BINDING PROTEIN MG119-RELATED"/>
    <property type="match status" value="1"/>
</dbReference>
<evidence type="ECO:0000259" key="10">
    <source>
        <dbReference type="PROSITE" id="PS50893"/>
    </source>
</evidence>
<dbReference type="InterPro" id="IPR003593">
    <property type="entry name" value="AAA+_ATPase"/>
</dbReference>
<dbReference type="InterPro" id="IPR027417">
    <property type="entry name" value="P-loop_NTPase"/>
</dbReference>
<dbReference type="GO" id="GO:0016887">
    <property type="term" value="F:ATP hydrolysis activity"/>
    <property type="evidence" value="ECO:0007669"/>
    <property type="project" value="InterPro"/>
</dbReference>
<keyword evidence="2" id="KW-0813">Transport</keyword>
<evidence type="ECO:0000256" key="7">
    <source>
        <dbReference type="ARBA" id="ARBA00022840"/>
    </source>
</evidence>
<feature type="domain" description="ABC transporter" evidence="10">
    <location>
        <begin position="6"/>
        <end position="241"/>
    </location>
</feature>
<evidence type="ECO:0000256" key="9">
    <source>
        <dbReference type="ARBA" id="ARBA00023136"/>
    </source>
</evidence>
<dbReference type="PROSITE" id="PS50893">
    <property type="entry name" value="ABC_TRANSPORTER_2"/>
    <property type="match status" value="2"/>
</dbReference>
<keyword evidence="6" id="KW-0547">Nucleotide-binding</keyword>
<keyword evidence="5" id="KW-0677">Repeat</keyword>
<dbReference type="EMBL" id="CQBK01000032">
    <property type="protein sequence ID" value="CNI47193.1"/>
    <property type="molecule type" value="Genomic_DNA"/>
</dbReference>
<dbReference type="AlphaFoldDB" id="A0A0T9R6M6"/>
<evidence type="ECO:0000256" key="6">
    <source>
        <dbReference type="ARBA" id="ARBA00022741"/>
    </source>
</evidence>
<dbReference type="GO" id="GO:0005524">
    <property type="term" value="F:ATP binding"/>
    <property type="evidence" value="ECO:0007669"/>
    <property type="project" value="UniProtKB-KW"/>
</dbReference>
<dbReference type="EC" id="3.6.3.17" evidence="11"/>
<proteinExistence type="predicted"/>
<evidence type="ECO:0000313" key="12">
    <source>
        <dbReference type="Proteomes" id="UP000038204"/>
    </source>
</evidence>
<dbReference type="SUPFAM" id="SSF52540">
    <property type="entry name" value="P-loop containing nucleoside triphosphate hydrolases"/>
    <property type="match status" value="2"/>
</dbReference>
<evidence type="ECO:0000256" key="2">
    <source>
        <dbReference type="ARBA" id="ARBA00022448"/>
    </source>
</evidence>
<protein>
    <submittedName>
        <fullName evidence="11">Putative sugar transport ATP-binding protein</fullName>
        <ecNumber evidence="11">3.6.3.17</ecNumber>
    </submittedName>
</protein>
<accession>A0A0T9R6M6</accession>
<dbReference type="CDD" id="cd03216">
    <property type="entry name" value="ABC_Carb_Monos_I"/>
    <property type="match status" value="1"/>
</dbReference>
<feature type="domain" description="ABC transporter" evidence="10">
    <location>
        <begin position="240"/>
        <end position="496"/>
    </location>
</feature>
<dbReference type="Pfam" id="PF00005">
    <property type="entry name" value="ABC_tran"/>
    <property type="match status" value="2"/>
</dbReference>
<dbReference type="SMART" id="SM00382">
    <property type="entry name" value="AAA"/>
    <property type="match status" value="2"/>
</dbReference>
<comment type="subcellular location">
    <subcellularLocation>
        <location evidence="1">Cell inner membrane</location>
        <topology evidence="1">Peripheral membrane protein</topology>
    </subcellularLocation>
</comment>
<keyword evidence="9" id="KW-0472">Membrane</keyword>
<evidence type="ECO:0000256" key="8">
    <source>
        <dbReference type="ARBA" id="ARBA00022967"/>
    </source>
</evidence>
<evidence type="ECO:0000256" key="1">
    <source>
        <dbReference type="ARBA" id="ARBA00004417"/>
    </source>
</evidence>
<sequence length="506" mass="55993">MDQYAIEVIQVTKSFGGIHALKSINLQIRTGSIHAIIGENGAGKSTLMKILSGIYTKDSGRIMIHGEEKNFTSPIHSKENRIGIIYQELALSPDLTVAENIFLDDLGFGTGMINWKRLNEKANAILNELGFQIDPRARVGDLSVAYQQMVEIAKSLAKDVNILILDEPSAVLSGKEVAILFTQLRKLKERGVTIIYISHRLEELMVIADVITVIKDGETVTTLDPQSCNEDEIITSMVGRKLESLYPEKNEPGNEVVLEVKALSTRALLHDINLTLHKGEIVGLAGLVGAGRSEIARCLFGIDKIAGGTVFKAGTPIQINHPSQAMSHGIGLVPESRKEQGAILVRPIRENMTLSNLKAVSGWMGFIRRRQERETSQKLQQKLAIKLGSVEDPIASLSGGNQQKVVIAKWLNTDCHILILDEPTRGVDVGAKAEIYNIIHQLAERGYSILVISSEMVEVINLCHRIYVMSEGRITKELQHDDISEENIMRYAIPKREIILHRDNIT</sequence>
<keyword evidence="7 11" id="KW-0067">ATP-binding</keyword>
<dbReference type="CDD" id="cd03215">
    <property type="entry name" value="ABC_Carb_Monos_II"/>
    <property type="match status" value="1"/>
</dbReference>
<keyword evidence="4 11" id="KW-0762">Sugar transport</keyword>
<gene>
    <name evidence="11" type="primary">mglA_3</name>
    <name evidence="11" type="ORF">ERS008667_03492</name>
</gene>
<keyword evidence="8" id="KW-1278">Translocase</keyword>
<evidence type="ECO:0000313" key="11">
    <source>
        <dbReference type="EMBL" id="CNI47193.1"/>
    </source>
</evidence>
<dbReference type="Gene3D" id="3.40.50.300">
    <property type="entry name" value="P-loop containing nucleotide triphosphate hydrolases"/>
    <property type="match status" value="2"/>
</dbReference>
<dbReference type="GO" id="GO:0005886">
    <property type="term" value="C:plasma membrane"/>
    <property type="evidence" value="ECO:0007669"/>
    <property type="project" value="UniProtKB-SubCell"/>
</dbReference>
<dbReference type="RefSeq" id="WP_049600877.1">
    <property type="nucleotide sequence ID" value="NZ_CPZI01000008.1"/>
</dbReference>
<dbReference type="Proteomes" id="UP000038204">
    <property type="component" value="Unassembled WGS sequence"/>
</dbReference>
<organism evidence="11 12">
    <name type="scientific">Yersinia similis</name>
    <dbReference type="NCBI Taxonomy" id="367190"/>
    <lineage>
        <taxon>Bacteria</taxon>
        <taxon>Pseudomonadati</taxon>
        <taxon>Pseudomonadota</taxon>
        <taxon>Gammaproteobacteria</taxon>
        <taxon>Enterobacterales</taxon>
        <taxon>Yersiniaceae</taxon>
        <taxon>Yersinia</taxon>
    </lineage>
</organism>
<reference evidence="11 12" key="1">
    <citation type="submission" date="2015-03" db="EMBL/GenBank/DDBJ databases">
        <authorList>
            <person name="Murphy D."/>
        </authorList>
    </citation>
    <scope>NUCLEOTIDE SEQUENCE [LARGE SCALE GENOMIC DNA]</scope>
    <source>
        <strain evidence="11 12">Y233</strain>
    </source>
</reference>
<evidence type="ECO:0000256" key="3">
    <source>
        <dbReference type="ARBA" id="ARBA00022475"/>
    </source>
</evidence>
<evidence type="ECO:0000256" key="5">
    <source>
        <dbReference type="ARBA" id="ARBA00022737"/>
    </source>
</evidence>
<dbReference type="InterPro" id="IPR003439">
    <property type="entry name" value="ABC_transporter-like_ATP-bd"/>
</dbReference>
<keyword evidence="3" id="KW-1003">Cell membrane</keyword>
<keyword evidence="11" id="KW-0378">Hydrolase</keyword>
<name>A0A0T9R6M6_9GAMM</name>
<dbReference type="FunFam" id="3.40.50.300:FF:000127">
    <property type="entry name" value="Ribose import ATP-binding protein RbsA"/>
    <property type="match status" value="1"/>
</dbReference>
<dbReference type="PROSITE" id="PS00211">
    <property type="entry name" value="ABC_TRANSPORTER_1"/>
    <property type="match status" value="1"/>
</dbReference>